<dbReference type="AlphaFoldDB" id="A0A4C1VGY2"/>
<reference evidence="2 3" key="1">
    <citation type="journal article" date="2019" name="Commun. Biol.">
        <title>The bagworm genome reveals a unique fibroin gene that provides high tensile strength.</title>
        <authorList>
            <person name="Kono N."/>
            <person name="Nakamura H."/>
            <person name="Ohtoshi R."/>
            <person name="Tomita M."/>
            <person name="Numata K."/>
            <person name="Arakawa K."/>
        </authorList>
    </citation>
    <scope>NUCLEOTIDE SEQUENCE [LARGE SCALE GENOMIC DNA]</scope>
</reference>
<feature type="signal peptide" evidence="1">
    <location>
        <begin position="1"/>
        <end position="18"/>
    </location>
</feature>
<sequence>MPNAILIVVLLAVSFSNLLPVQMTVTILVEPLAPPARIDAVSCYVAVVRHFVYAKLKMLYSPKRTFSASAKNIKQTCQPRTLLNRHCAVSILGNLYRTERRPRACTHVEPRNFQATYKYIPFFIFDNTFASHKISGTTFVTVICAHFMCAYDGRFTICRLTARDVRLSHARLSELAVSSAILRKFSNNENADKER</sequence>
<comment type="caution">
    <text evidence="2">The sequence shown here is derived from an EMBL/GenBank/DDBJ whole genome shotgun (WGS) entry which is preliminary data.</text>
</comment>
<evidence type="ECO:0000313" key="2">
    <source>
        <dbReference type="EMBL" id="GBP37903.1"/>
    </source>
</evidence>
<gene>
    <name evidence="2" type="ORF">EVAR_21438_1</name>
</gene>
<proteinExistence type="predicted"/>
<keyword evidence="3" id="KW-1185">Reference proteome</keyword>
<evidence type="ECO:0000256" key="1">
    <source>
        <dbReference type="SAM" id="SignalP"/>
    </source>
</evidence>
<dbReference type="EMBL" id="BGZK01000340">
    <property type="protein sequence ID" value="GBP37903.1"/>
    <property type="molecule type" value="Genomic_DNA"/>
</dbReference>
<evidence type="ECO:0008006" key="4">
    <source>
        <dbReference type="Google" id="ProtNLM"/>
    </source>
</evidence>
<keyword evidence="1" id="KW-0732">Signal</keyword>
<feature type="chain" id="PRO_5020038626" description="Secreted protein" evidence="1">
    <location>
        <begin position="19"/>
        <end position="195"/>
    </location>
</feature>
<name>A0A4C1VGY2_EUMVA</name>
<organism evidence="2 3">
    <name type="scientific">Eumeta variegata</name>
    <name type="common">Bagworm moth</name>
    <name type="synonym">Eumeta japonica</name>
    <dbReference type="NCBI Taxonomy" id="151549"/>
    <lineage>
        <taxon>Eukaryota</taxon>
        <taxon>Metazoa</taxon>
        <taxon>Ecdysozoa</taxon>
        <taxon>Arthropoda</taxon>
        <taxon>Hexapoda</taxon>
        <taxon>Insecta</taxon>
        <taxon>Pterygota</taxon>
        <taxon>Neoptera</taxon>
        <taxon>Endopterygota</taxon>
        <taxon>Lepidoptera</taxon>
        <taxon>Glossata</taxon>
        <taxon>Ditrysia</taxon>
        <taxon>Tineoidea</taxon>
        <taxon>Psychidae</taxon>
        <taxon>Oiketicinae</taxon>
        <taxon>Eumeta</taxon>
    </lineage>
</organism>
<accession>A0A4C1VGY2</accession>
<evidence type="ECO:0000313" key="3">
    <source>
        <dbReference type="Proteomes" id="UP000299102"/>
    </source>
</evidence>
<dbReference type="Proteomes" id="UP000299102">
    <property type="component" value="Unassembled WGS sequence"/>
</dbReference>
<protein>
    <recommendedName>
        <fullName evidence="4">Secreted protein</fullName>
    </recommendedName>
</protein>